<dbReference type="GO" id="GO:0043190">
    <property type="term" value="C:ATP-binding cassette (ABC) transporter complex"/>
    <property type="evidence" value="ECO:0007669"/>
    <property type="project" value="InterPro"/>
</dbReference>
<dbReference type="PANTHER" id="PTHR30477:SF0">
    <property type="entry name" value="METAL TRANSPORT SYSTEM MEMBRANE PROTEIN TM_0125-RELATED"/>
    <property type="match status" value="1"/>
</dbReference>
<dbReference type="GO" id="GO:0055085">
    <property type="term" value="P:transmembrane transport"/>
    <property type="evidence" value="ECO:0007669"/>
    <property type="project" value="InterPro"/>
</dbReference>
<evidence type="ECO:0000256" key="4">
    <source>
        <dbReference type="ARBA" id="ARBA00022989"/>
    </source>
</evidence>
<feature type="transmembrane region" description="Helical" evidence="7">
    <location>
        <begin position="216"/>
        <end position="237"/>
    </location>
</feature>
<dbReference type="InterPro" id="IPR037294">
    <property type="entry name" value="ABC_BtuC-like"/>
</dbReference>
<keyword evidence="6" id="KW-0813">Transport</keyword>
<evidence type="ECO:0000256" key="1">
    <source>
        <dbReference type="ARBA" id="ARBA00004141"/>
    </source>
</evidence>
<dbReference type="InterPro" id="IPR001626">
    <property type="entry name" value="ABC_TroCD"/>
</dbReference>
<accession>A0A1M6S1R3</accession>
<evidence type="ECO:0000256" key="5">
    <source>
        <dbReference type="ARBA" id="ARBA00023136"/>
    </source>
</evidence>
<comment type="similarity">
    <text evidence="2 6">Belongs to the ABC-3 integral membrane protein family.</text>
</comment>
<evidence type="ECO:0000256" key="3">
    <source>
        <dbReference type="ARBA" id="ARBA00022692"/>
    </source>
</evidence>
<reference evidence="8 9" key="1">
    <citation type="submission" date="2016-11" db="EMBL/GenBank/DDBJ databases">
        <authorList>
            <person name="Jaros S."/>
            <person name="Januszkiewicz K."/>
            <person name="Wedrychowicz H."/>
        </authorList>
    </citation>
    <scope>NUCLEOTIDE SEQUENCE [LARGE SCALE GENOMIC DNA]</scope>
    <source>
        <strain evidence="8 9">DSM 19557</strain>
    </source>
</reference>
<dbReference type="Pfam" id="PF00950">
    <property type="entry name" value="ABC-3"/>
    <property type="match status" value="1"/>
</dbReference>
<dbReference type="GO" id="GO:0010043">
    <property type="term" value="P:response to zinc ion"/>
    <property type="evidence" value="ECO:0007669"/>
    <property type="project" value="TreeGrafter"/>
</dbReference>
<feature type="transmembrane region" description="Helical" evidence="7">
    <location>
        <begin position="89"/>
        <end position="109"/>
    </location>
</feature>
<dbReference type="AlphaFoldDB" id="A0A1M6S1R3"/>
<keyword evidence="3 6" id="KW-0812">Transmembrane</keyword>
<dbReference type="RefSeq" id="WP_154021734.1">
    <property type="nucleotide sequence ID" value="NZ_LT670846.1"/>
</dbReference>
<keyword evidence="9" id="KW-1185">Reference proteome</keyword>
<dbReference type="Proteomes" id="UP000189810">
    <property type="component" value="Chromosome I"/>
</dbReference>
<dbReference type="Gene3D" id="1.10.3470.10">
    <property type="entry name" value="ABC transporter involved in vitamin B12 uptake, BtuC"/>
    <property type="match status" value="1"/>
</dbReference>
<comment type="subcellular location">
    <subcellularLocation>
        <location evidence="6">Cell membrane</location>
        <topology evidence="6">Multi-pass membrane protein</topology>
    </subcellularLocation>
    <subcellularLocation>
        <location evidence="1">Membrane</location>
        <topology evidence="1">Multi-pass membrane protein</topology>
    </subcellularLocation>
</comment>
<evidence type="ECO:0000256" key="2">
    <source>
        <dbReference type="ARBA" id="ARBA00008034"/>
    </source>
</evidence>
<feature type="transmembrane region" description="Helical" evidence="7">
    <location>
        <begin position="6"/>
        <end position="28"/>
    </location>
</feature>
<gene>
    <name evidence="8" type="ORF">SAMN05444391_0849</name>
</gene>
<feature type="transmembrane region" description="Helical" evidence="7">
    <location>
        <begin position="59"/>
        <end position="77"/>
    </location>
</feature>
<dbReference type="OrthoDB" id="9798540at2"/>
<organism evidence="8 9">
    <name type="scientific">Thermocrinis minervae</name>
    <dbReference type="NCBI Taxonomy" id="381751"/>
    <lineage>
        <taxon>Bacteria</taxon>
        <taxon>Pseudomonadati</taxon>
        <taxon>Aquificota</taxon>
        <taxon>Aquificia</taxon>
        <taxon>Aquificales</taxon>
        <taxon>Aquificaceae</taxon>
        <taxon>Thermocrinis</taxon>
    </lineage>
</organism>
<feature type="transmembrane region" description="Helical" evidence="7">
    <location>
        <begin position="129"/>
        <end position="147"/>
    </location>
</feature>
<feature type="transmembrane region" description="Helical" evidence="7">
    <location>
        <begin position="243"/>
        <end position="262"/>
    </location>
</feature>
<keyword evidence="5 7" id="KW-0472">Membrane</keyword>
<evidence type="ECO:0000256" key="7">
    <source>
        <dbReference type="SAM" id="Phobius"/>
    </source>
</evidence>
<evidence type="ECO:0000313" key="8">
    <source>
        <dbReference type="EMBL" id="SHK38782.1"/>
    </source>
</evidence>
<dbReference type="SUPFAM" id="SSF81345">
    <property type="entry name" value="ABC transporter involved in vitamin B12 uptake, BtuC"/>
    <property type="match status" value="1"/>
</dbReference>
<sequence>MSDLIYFWQGIVSAILVSVSASFVGVYLTLRRLSMLGASISHFAFSGIAIAIVMDLDPFLFTLLYVLVAGLVTEYLIEDRRLPADTVLSLIFSFGVALSIVILGLSGKLGTQIVSYLFGSLLTTSTNEVLYTLLASLLTIAFLTFNYRRLMLMVFSEDIAKVHGIKVRILNYMLVALACINIVLSMKALGLLLATSFISIPPLAALMVANAFLQTIVFSILFSLIATLLGIFTSFTLNVPPSGSIVMFMVGLFVLLVMFKFTSKVVRS</sequence>
<name>A0A1M6S1R3_9AQUI</name>
<proteinExistence type="inferred from homology"/>
<feature type="transmembrane region" description="Helical" evidence="7">
    <location>
        <begin position="190"/>
        <end position="209"/>
    </location>
</feature>
<evidence type="ECO:0000256" key="6">
    <source>
        <dbReference type="RuleBase" id="RU003943"/>
    </source>
</evidence>
<dbReference type="PANTHER" id="PTHR30477">
    <property type="entry name" value="ABC-TRANSPORTER METAL-BINDING PROTEIN"/>
    <property type="match status" value="1"/>
</dbReference>
<feature type="transmembrane region" description="Helical" evidence="7">
    <location>
        <begin position="167"/>
        <end position="184"/>
    </location>
</feature>
<feature type="transmembrane region" description="Helical" evidence="7">
    <location>
        <begin position="35"/>
        <end position="53"/>
    </location>
</feature>
<dbReference type="EMBL" id="LT670846">
    <property type="protein sequence ID" value="SHK38782.1"/>
    <property type="molecule type" value="Genomic_DNA"/>
</dbReference>
<protein>
    <submittedName>
        <fullName evidence="8">Zinc transport system permease protein</fullName>
    </submittedName>
</protein>
<dbReference type="STRING" id="381751.SAMN05444391_0849"/>
<keyword evidence="4 7" id="KW-1133">Transmembrane helix</keyword>
<evidence type="ECO:0000313" key="9">
    <source>
        <dbReference type="Proteomes" id="UP000189810"/>
    </source>
</evidence>